<keyword evidence="3" id="KW-1185">Reference proteome</keyword>
<evidence type="ECO:0000313" key="3">
    <source>
        <dbReference type="Proteomes" id="UP001175226"/>
    </source>
</evidence>
<accession>A0AA39JWK6</accession>
<evidence type="ECO:0000313" key="2">
    <source>
        <dbReference type="EMBL" id="KAK0449952.1"/>
    </source>
</evidence>
<gene>
    <name evidence="2" type="ORF">EV421DRAFT_1899467</name>
</gene>
<name>A0AA39JWK6_9AGAR</name>
<organism evidence="2 3">
    <name type="scientific">Armillaria borealis</name>
    <dbReference type="NCBI Taxonomy" id="47425"/>
    <lineage>
        <taxon>Eukaryota</taxon>
        <taxon>Fungi</taxon>
        <taxon>Dikarya</taxon>
        <taxon>Basidiomycota</taxon>
        <taxon>Agaricomycotina</taxon>
        <taxon>Agaricomycetes</taxon>
        <taxon>Agaricomycetidae</taxon>
        <taxon>Agaricales</taxon>
        <taxon>Marasmiineae</taxon>
        <taxon>Physalacriaceae</taxon>
        <taxon>Armillaria</taxon>
    </lineage>
</organism>
<proteinExistence type="predicted"/>
<dbReference type="AlphaFoldDB" id="A0AA39JWK6"/>
<reference evidence="2" key="1">
    <citation type="submission" date="2023-06" db="EMBL/GenBank/DDBJ databases">
        <authorList>
            <consortium name="Lawrence Berkeley National Laboratory"/>
            <person name="Ahrendt S."/>
            <person name="Sahu N."/>
            <person name="Indic B."/>
            <person name="Wong-Bajracharya J."/>
            <person name="Merenyi Z."/>
            <person name="Ke H.-M."/>
            <person name="Monk M."/>
            <person name="Kocsube S."/>
            <person name="Drula E."/>
            <person name="Lipzen A."/>
            <person name="Balint B."/>
            <person name="Henrissat B."/>
            <person name="Andreopoulos B."/>
            <person name="Martin F.M."/>
            <person name="Harder C.B."/>
            <person name="Rigling D."/>
            <person name="Ford K.L."/>
            <person name="Foster G.D."/>
            <person name="Pangilinan J."/>
            <person name="Papanicolaou A."/>
            <person name="Barry K."/>
            <person name="LaButti K."/>
            <person name="Viragh M."/>
            <person name="Koriabine M."/>
            <person name="Yan M."/>
            <person name="Riley R."/>
            <person name="Champramary S."/>
            <person name="Plett K.L."/>
            <person name="Tsai I.J."/>
            <person name="Slot J."/>
            <person name="Sipos G."/>
            <person name="Plett J."/>
            <person name="Nagy L.G."/>
            <person name="Grigoriev I.V."/>
        </authorList>
    </citation>
    <scope>NUCLEOTIDE SEQUENCE</scope>
    <source>
        <strain evidence="2">FPL87.14</strain>
    </source>
</reference>
<keyword evidence="1" id="KW-0175">Coiled coil</keyword>
<protein>
    <submittedName>
        <fullName evidence="2">Uncharacterized protein</fullName>
    </submittedName>
</protein>
<dbReference type="EMBL" id="JAUEPT010000007">
    <property type="protein sequence ID" value="KAK0449952.1"/>
    <property type="molecule type" value="Genomic_DNA"/>
</dbReference>
<evidence type="ECO:0000256" key="1">
    <source>
        <dbReference type="SAM" id="Coils"/>
    </source>
</evidence>
<sequence>MKENFKSLQENTNNIKTTIDTQKTYSAAIKEQLQELKKNVSAIQTTVTDIQSEATRPPLLVPNSQSHTMSYAEMATRPSLFADPHHADVIAKAKIADQCVIMKPTTETTMSTTAKSTEKELVTDINKALSLAVTTVDDDLIIVPEEHRVVGSRKLTSGGVMYIFNSDEAAAWLREPGAERLVNQATGEDTIVCLQLNNIIVPFAPTTIDVKNMETWRGIEDSSGLRSGTIRSVKFLKPMEFHHEGQQEAHLIIGFDSRIQANRAIQHGIIIEGKELYASKELPDAS</sequence>
<dbReference type="Proteomes" id="UP001175226">
    <property type="component" value="Unassembled WGS sequence"/>
</dbReference>
<feature type="coiled-coil region" evidence="1">
    <location>
        <begin position="26"/>
        <end position="53"/>
    </location>
</feature>
<comment type="caution">
    <text evidence="2">The sequence shown here is derived from an EMBL/GenBank/DDBJ whole genome shotgun (WGS) entry which is preliminary data.</text>
</comment>